<dbReference type="CDD" id="cd00306">
    <property type="entry name" value="Peptidases_S8_S53"/>
    <property type="match status" value="1"/>
</dbReference>
<evidence type="ECO:0000313" key="7">
    <source>
        <dbReference type="EMBL" id="KAJ6044393.1"/>
    </source>
</evidence>
<dbReference type="Pfam" id="PF00082">
    <property type="entry name" value="Peptidase_S8"/>
    <property type="match status" value="1"/>
</dbReference>
<dbReference type="PROSITE" id="PS51892">
    <property type="entry name" value="SUBTILASE"/>
    <property type="match status" value="1"/>
</dbReference>
<keyword evidence="4" id="KW-0645">Protease</keyword>
<organism evidence="7 8">
    <name type="scientific">Penicillium canescens</name>
    <dbReference type="NCBI Taxonomy" id="5083"/>
    <lineage>
        <taxon>Eukaryota</taxon>
        <taxon>Fungi</taxon>
        <taxon>Dikarya</taxon>
        <taxon>Ascomycota</taxon>
        <taxon>Pezizomycotina</taxon>
        <taxon>Eurotiomycetes</taxon>
        <taxon>Eurotiomycetidae</taxon>
        <taxon>Eurotiales</taxon>
        <taxon>Aspergillaceae</taxon>
        <taxon>Penicillium</taxon>
    </lineage>
</organism>
<keyword evidence="2" id="KW-0732">Signal</keyword>
<gene>
    <name evidence="7" type="ORF">N7460_005748</name>
</gene>
<proteinExistence type="inferred from homology"/>
<dbReference type="Proteomes" id="UP001219568">
    <property type="component" value="Unassembled WGS sequence"/>
</dbReference>
<evidence type="ECO:0000256" key="1">
    <source>
        <dbReference type="ARBA" id="ARBA00011073"/>
    </source>
</evidence>
<feature type="non-terminal residue" evidence="7">
    <location>
        <position position="1"/>
    </location>
</feature>
<dbReference type="Gene3D" id="3.40.50.200">
    <property type="entry name" value="Peptidase S8/S53 domain"/>
    <property type="match status" value="1"/>
</dbReference>
<protein>
    <recommendedName>
        <fullName evidence="9">Peptidase S8/S53 domain-containing protein</fullName>
    </recommendedName>
</protein>
<dbReference type="GO" id="GO:0004252">
    <property type="term" value="F:serine-type endopeptidase activity"/>
    <property type="evidence" value="ECO:0007669"/>
    <property type="project" value="UniProtKB-UniRule"/>
</dbReference>
<keyword evidence="4" id="KW-0378">Hydrolase</keyword>
<dbReference type="Pfam" id="PF24476">
    <property type="entry name" value="DUF7580"/>
    <property type="match status" value="1"/>
</dbReference>
<keyword evidence="4" id="KW-0720">Serine protease</keyword>
<feature type="active site" description="Charge relay system" evidence="4">
    <location>
        <position position="577"/>
    </location>
</feature>
<dbReference type="EMBL" id="JAQJZL010000004">
    <property type="protein sequence ID" value="KAJ6044393.1"/>
    <property type="molecule type" value="Genomic_DNA"/>
</dbReference>
<evidence type="ECO:0000256" key="2">
    <source>
        <dbReference type="ARBA" id="ARBA00022729"/>
    </source>
</evidence>
<evidence type="ECO:0000259" key="6">
    <source>
        <dbReference type="Pfam" id="PF24476"/>
    </source>
</evidence>
<dbReference type="PANTHER" id="PTHR43399:SF4">
    <property type="entry name" value="CELL WALL-ASSOCIATED PROTEASE"/>
    <property type="match status" value="1"/>
</dbReference>
<evidence type="ECO:0000256" key="4">
    <source>
        <dbReference type="PROSITE-ProRule" id="PRU01240"/>
    </source>
</evidence>
<dbReference type="PANTHER" id="PTHR43399">
    <property type="entry name" value="SUBTILISIN-RELATED"/>
    <property type="match status" value="1"/>
</dbReference>
<reference evidence="7" key="1">
    <citation type="journal article" date="2023" name="IMA Fungus">
        <title>Comparative genomic study of the Penicillium genus elucidates a diverse pangenome and 15 lateral gene transfer events.</title>
        <authorList>
            <person name="Petersen C."/>
            <person name="Sorensen T."/>
            <person name="Nielsen M.R."/>
            <person name="Sondergaard T.E."/>
            <person name="Sorensen J.L."/>
            <person name="Fitzpatrick D.A."/>
            <person name="Frisvad J.C."/>
            <person name="Nielsen K.L."/>
        </authorList>
    </citation>
    <scope>NUCLEOTIDE SEQUENCE</scope>
    <source>
        <strain evidence="7">IBT 15450</strain>
    </source>
</reference>
<dbReference type="SUPFAM" id="SSF52743">
    <property type="entry name" value="Subtilisin-like"/>
    <property type="match status" value="1"/>
</dbReference>
<name>A0AAD6IEE4_PENCN</name>
<sequence length="854" mass="95049">MLSAGSPTGEIYIVESLVSFTSSLGNLIAEIEVENRRVLKRTLQLSAKFLAASECLGSDMAVISEPIMQKLSGELLQELSWIVTWPAYSKGLGLEARDPLRTVQIVKSSLENNVKATTASFLANAPDFLIEATITTCQSIITKLTANTETAFQIDEDEISQKEVENLLTAIWNYSACDSCEENTTHRRHNTGFHPTRLYLGRPQQTRDASALFDLFISLPSLGYWQEIGFISPQKKVKFAGEVQTSPSGKVEVSGFCKILSIRNNARIFLEFGDQRLFKYEDVYALHHEAIPGLGLPLLRVLQEYRLNIPEKIVLSHAIAQGFWQLYDSKMMLAKWSSGNIWFMPNTSDPNAPLPCKAYISFPFEHTEYELEEYTTTDLIHKCPRIFSLAILLLEISLGRPIQTSQIKRHESDFTGGMNKDFLTASKLFTELKGQSWDGHVSKHILDQAIDACMTGRNFALSPRDPCFPMGLSERREVFYEKVVKPLQWLAGPLSDGETVCFQKKNSPESSDSSIYTTSVQIGELDPSTFTSFHSGRIVSPEEWLDDLKRIGRYVHELNQRHSVNVEVRPIRVAILDSGCSLAAPYFQDGSPARADRIKAYKDFVDQSKEKKDSFGHGTFMTALVIEAAPSAELYVARVAENTAELDGSEGKIGEAIVWAGIKHEADIISMSFGVSDNNDDIKNAILTVRAKREDRIIFLASAGNSGPHQDTAFPASRRDVISIRSTNYMGACSDTNPASDLRGPAPLFATFGDNIPHRLRGYKPDVCGPGSSVSTAVAAGIAASILSYYDCLQLMQPVLLKDKTLKKLRTVEGMEELFYAMSTDTGNRIRFINPVKFFVKRPDNLRRLCALVD</sequence>
<evidence type="ECO:0000313" key="8">
    <source>
        <dbReference type="Proteomes" id="UP001219568"/>
    </source>
</evidence>
<reference evidence="7" key="2">
    <citation type="submission" date="2023-01" db="EMBL/GenBank/DDBJ databases">
        <authorList>
            <person name="Petersen C."/>
        </authorList>
    </citation>
    <scope>NUCLEOTIDE SEQUENCE</scope>
    <source>
        <strain evidence="7">IBT 15450</strain>
    </source>
</reference>
<feature type="active site" description="Charge relay system" evidence="4">
    <location>
        <position position="773"/>
    </location>
</feature>
<feature type="domain" description="DUF7580" evidence="6">
    <location>
        <begin position="157"/>
        <end position="488"/>
    </location>
</feature>
<accession>A0AAD6IEE4</accession>
<dbReference type="GO" id="GO:0006508">
    <property type="term" value="P:proteolysis"/>
    <property type="evidence" value="ECO:0007669"/>
    <property type="project" value="UniProtKB-KW"/>
</dbReference>
<keyword evidence="8" id="KW-1185">Reference proteome</keyword>
<keyword evidence="3" id="KW-0865">Zymogen</keyword>
<comment type="similarity">
    <text evidence="1 4">Belongs to the peptidase S8 family.</text>
</comment>
<evidence type="ECO:0000256" key="3">
    <source>
        <dbReference type="ARBA" id="ARBA00023145"/>
    </source>
</evidence>
<feature type="domain" description="Peptidase S8/S53" evidence="5">
    <location>
        <begin position="571"/>
        <end position="807"/>
    </location>
</feature>
<dbReference type="InterPro" id="IPR051048">
    <property type="entry name" value="Peptidase_S8/S53_subtilisin"/>
</dbReference>
<dbReference type="AlphaFoldDB" id="A0AAD6IEE4"/>
<dbReference type="InterPro" id="IPR056002">
    <property type="entry name" value="DUF7580"/>
</dbReference>
<feature type="active site" description="Charge relay system" evidence="4">
    <location>
        <position position="617"/>
    </location>
</feature>
<dbReference type="InterPro" id="IPR000209">
    <property type="entry name" value="Peptidase_S8/S53_dom"/>
</dbReference>
<dbReference type="InterPro" id="IPR036852">
    <property type="entry name" value="Peptidase_S8/S53_dom_sf"/>
</dbReference>
<evidence type="ECO:0000259" key="5">
    <source>
        <dbReference type="Pfam" id="PF00082"/>
    </source>
</evidence>
<comment type="caution">
    <text evidence="7">The sequence shown here is derived from an EMBL/GenBank/DDBJ whole genome shotgun (WGS) entry which is preliminary data.</text>
</comment>
<evidence type="ECO:0008006" key="9">
    <source>
        <dbReference type="Google" id="ProtNLM"/>
    </source>
</evidence>